<keyword evidence="1 5" id="KW-0768">Sushi</keyword>
<dbReference type="Proteomes" id="UP001482620">
    <property type="component" value="Unassembled WGS sequence"/>
</dbReference>
<gene>
    <name evidence="8" type="ORF">ILYODFUR_037275</name>
</gene>
<feature type="domain" description="Sushi" evidence="7">
    <location>
        <begin position="68"/>
        <end position="127"/>
    </location>
</feature>
<keyword evidence="2" id="KW-0677">Repeat</keyword>
<feature type="disulfide bond" evidence="5">
    <location>
        <begin position="98"/>
        <end position="125"/>
    </location>
</feature>
<organism evidence="8 9">
    <name type="scientific">Ilyodon furcidens</name>
    <name type="common">goldbreast splitfin</name>
    <dbReference type="NCBI Taxonomy" id="33524"/>
    <lineage>
        <taxon>Eukaryota</taxon>
        <taxon>Metazoa</taxon>
        <taxon>Chordata</taxon>
        <taxon>Craniata</taxon>
        <taxon>Vertebrata</taxon>
        <taxon>Euteleostomi</taxon>
        <taxon>Actinopterygii</taxon>
        <taxon>Neopterygii</taxon>
        <taxon>Teleostei</taxon>
        <taxon>Neoteleostei</taxon>
        <taxon>Acanthomorphata</taxon>
        <taxon>Ovalentaria</taxon>
        <taxon>Atherinomorphae</taxon>
        <taxon>Cyprinodontiformes</taxon>
        <taxon>Goodeidae</taxon>
        <taxon>Ilyodon</taxon>
    </lineage>
</organism>
<dbReference type="PANTHER" id="PTHR46393">
    <property type="entry name" value="SUSHI DOMAIN-CONTAINING PROTEIN"/>
    <property type="match status" value="1"/>
</dbReference>
<dbReference type="InterPro" id="IPR000436">
    <property type="entry name" value="Sushi_SCR_CCP_dom"/>
</dbReference>
<evidence type="ECO:0000313" key="8">
    <source>
        <dbReference type="EMBL" id="MEQ2257683.1"/>
    </source>
</evidence>
<keyword evidence="3 5" id="KW-1015">Disulfide bond</keyword>
<dbReference type="PANTHER" id="PTHR46393:SF8">
    <property type="entry name" value="COMPLEMENT C2"/>
    <property type="match status" value="1"/>
</dbReference>
<protein>
    <recommendedName>
        <fullName evidence="7">Sushi domain-containing protein</fullName>
    </recommendedName>
</protein>
<sequence>MTVSPARLLFCSCLLLRGGMEGSVMTYHCDPGKFPFPVSYRVCSADGDWSPLRLPSGRPVSRPICKDMLCPGQLQLDNGEFWPRNQWFQVGTTQSFSCQEGFSLYGSAQRNCTLSGEWTGATPICDDHGEEMIQRLLTTLLMNNIYAVI</sequence>
<evidence type="ECO:0000256" key="3">
    <source>
        <dbReference type="ARBA" id="ARBA00023157"/>
    </source>
</evidence>
<comment type="caution">
    <text evidence="5">Lacks conserved residue(s) required for the propagation of feature annotation.</text>
</comment>
<evidence type="ECO:0000256" key="1">
    <source>
        <dbReference type="ARBA" id="ARBA00022659"/>
    </source>
</evidence>
<evidence type="ECO:0000256" key="4">
    <source>
        <dbReference type="ARBA" id="ARBA00023180"/>
    </source>
</evidence>
<dbReference type="SMART" id="SM00032">
    <property type="entry name" value="CCP"/>
    <property type="match status" value="2"/>
</dbReference>
<dbReference type="Pfam" id="PF00084">
    <property type="entry name" value="Sushi"/>
    <property type="match status" value="1"/>
</dbReference>
<dbReference type="InterPro" id="IPR035976">
    <property type="entry name" value="Sushi/SCR/CCP_sf"/>
</dbReference>
<feature type="signal peptide" evidence="6">
    <location>
        <begin position="1"/>
        <end position="21"/>
    </location>
</feature>
<evidence type="ECO:0000313" key="9">
    <source>
        <dbReference type="Proteomes" id="UP001482620"/>
    </source>
</evidence>
<keyword evidence="6" id="KW-0732">Signal</keyword>
<comment type="caution">
    <text evidence="8">The sequence shown here is derived from an EMBL/GenBank/DDBJ whole genome shotgun (WGS) entry which is preliminary data.</text>
</comment>
<accession>A0ABV0VMY0</accession>
<dbReference type="EMBL" id="JAHRIQ010112383">
    <property type="protein sequence ID" value="MEQ2257683.1"/>
    <property type="molecule type" value="Genomic_DNA"/>
</dbReference>
<evidence type="ECO:0000256" key="6">
    <source>
        <dbReference type="SAM" id="SignalP"/>
    </source>
</evidence>
<dbReference type="CDD" id="cd00033">
    <property type="entry name" value="CCP"/>
    <property type="match status" value="2"/>
</dbReference>
<evidence type="ECO:0000259" key="7">
    <source>
        <dbReference type="PROSITE" id="PS50923"/>
    </source>
</evidence>
<evidence type="ECO:0000256" key="5">
    <source>
        <dbReference type="PROSITE-ProRule" id="PRU00302"/>
    </source>
</evidence>
<dbReference type="SUPFAM" id="SSF57535">
    <property type="entry name" value="Complement control module/SCR domain"/>
    <property type="match status" value="2"/>
</dbReference>
<keyword evidence="9" id="KW-1185">Reference proteome</keyword>
<reference evidence="8 9" key="1">
    <citation type="submission" date="2021-06" db="EMBL/GenBank/DDBJ databases">
        <authorList>
            <person name="Palmer J.M."/>
        </authorList>
    </citation>
    <scope>NUCLEOTIDE SEQUENCE [LARGE SCALE GENOMIC DNA]</scope>
    <source>
        <strain evidence="9">if_2019</strain>
        <tissue evidence="8">Muscle</tissue>
    </source>
</reference>
<dbReference type="Gene3D" id="2.10.70.10">
    <property type="entry name" value="Complement Module, domain 1"/>
    <property type="match status" value="2"/>
</dbReference>
<dbReference type="PROSITE" id="PS50923">
    <property type="entry name" value="SUSHI"/>
    <property type="match status" value="1"/>
</dbReference>
<proteinExistence type="predicted"/>
<keyword evidence="4" id="KW-0325">Glycoprotein</keyword>
<feature type="chain" id="PRO_5046986122" description="Sushi domain-containing protein" evidence="6">
    <location>
        <begin position="22"/>
        <end position="149"/>
    </location>
</feature>
<name>A0ABV0VMY0_9TELE</name>
<evidence type="ECO:0000256" key="2">
    <source>
        <dbReference type="ARBA" id="ARBA00022737"/>
    </source>
</evidence>